<dbReference type="RefSeq" id="WP_137253282.1">
    <property type="nucleotide sequence ID" value="NZ_JBHSPQ010000001.1"/>
</dbReference>
<dbReference type="AlphaFoldDB" id="A0A4U3M1V3"/>
<dbReference type="EMBL" id="SZPZ01000001">
    <property type="protein sequence ID" value="TKK82591.1"/>
    <property type="molecule type" value="Genomic_DNA"/>
</dbReference>
<evidence type="ECO:0000313" key="3">
    <source>
        <dbReference type="EMBL" id="TKK82591.1"/>
    </source>
</evidence>
<gene>
    <name evidence="3" type="ORF">FDA38_07380</name>
</gene>
<protein>
    <submittedName>
        <fullName evidence="3">Uncharacterized protein</fullName>
    </submittedName>
</protein>
<reference evidence="3 4" key="1">
    <citation type="submission" date="2019-04" db="EMBL/GenBank/DDBJ databases">
        <title>Kribbella sp. NEAU-THZ 27 nov., a novel actinomycete isolated from soil.</title>
        <authorList>
            <person name="Duan L."/>
        </authorList>
    </citation>
    <scope>NUCLEOTIDE SEQUENCE [LARGE SCALE GENOMIC DNA]</scope>
    <source>
        <strain evidence="4">NEAU-THZ27</strain>
    </source>
</reference>
<comment type="caution">
    <text evidence="3">The sequence shown here is derived from an EMBL/GenBank/DDBJ whole genome shotgun (WGS) entry which is preliminary data.</text>
</comment>
<name>A0A4U3M1V3_9ACTN</name>
<dbReference type="GO" id="GO:0003677">
    <property type="term" value="F:DNA binding"/>
    <property type="evidence" value="ECO:0007669"/>
    <property type="project" value="UniProtKB-KW"/>
</dbReference>
<keyword evidence="1" id="KW-0238">DNA-binding</keyword>
<sequence length="68" mass="7674">MDKDAIWEVVDELKQPYSPKSMENHRGLPSAVLGRAIEKEPLRTNPAKGIRLPTVTSTRTPKTTTRRC</sequence>
<proteinExistence type="predicted"/>
<accession>A0A4U3M1V3</accession>
<keyword evidence="4" id="KW-1185">Reference proteome</keyword>
<dbReference type="Proteomes" id="UP000305836">
    <property type="component" value="Unassembled WGS sequence"/>
</dbReference>
<dbReference type="InterPro" id="IPR010998">
    <property type="entry name" value="Integrase_recombinase_N"/>
</dbReference>
<dbReference type="SUPFAM" id="SSF56349">
    <property type="entry name" value="DNA breaking-rejoining enzymes"/>
    <property type="match status" value="1"/>
</dbReference>
<organism evidence="3 4">
    <name type="scientific">Kribbella jiaozuonensis</name>
    <dbReference type="NCBI Taxonomy" id="2575441"/>
    <lineage>
        <taxon>Bacteria</taxon>
        <taxon>Bacillati</taxon>
        <taxon>Actinomycetota</taxon>
        <taxon>Actinomycetes</taxon>
        <taxon>Propionibacteriales</taxon>
        <taxon>Kribbellaceae</taxon>
        <taxon>Kribbella</taxon>
    </lineage>
</organism>
<evidence type="ECO:0000313" key="4">
    <source>
        <dbReference type="Proteomes" id="UP000305836"/>
    </source>
</evidence>
<feature type="compositionally biased region" description="Low complexity" evidence="2">
    <location>
        <begin position="54"/>
        <end position="68"/>
    </location>
</feature>
<evidence type="ECO:0000256" key="2">
    <source>
        <dbReference type="SAM" id="MobiDB-lite"/>
    </source>
</evidence>
<feature type="region of interest" description="Disordered" evidence="2">
    <location>
        <begin position="37"/>
        <end position="68"/>
    </location>
</feature>
<dbReference type="Gene3D" id="1.10.150.130">
    <property type="match status" value="1"/>
</dbReference>
<dbReference type="InterPro" id="IPR011010">
    <property type="entry name" value="DNA_brk_join_enz"/>
</dbReference>
<evidence type="ECO:0000256" key="1">
    <source>
        <dbReference type="ARBA" id="ARBA00023125"/>
    </source>
</evidence>